<keyword evidence="1" id="KW-0732">Signal</keyword>
<evidence type="ECO:0000256" key="1">
    <source>
        <dbReference type="SAM" id="SignalP"/>
    </source>
</evidence>
<reference evidence="3 4" key="1">
    <citation type="submission" date="2020-05" db="EMBL/GenBank/DDBJ databases">
        <title>Horizontal transmission and recombination maintain forever young bacterial symbiont genomes.</title>
        <authorList>
            <person name="Russell S.L."/>
            <person name="Pepper-Tunick E."/>
            <person name="Svedberg J."/>
            <person name="Byrne A."/>
            <person name="Ruelas Castillo J."/>
            <person name="Vollmers C."/>
            <person name="Beinart R.A."/>
            <person name="Corbett-Detig R."/>
        </authorList>
    </citation>
    <scope>NUCLEOTIDE SEQUENCE [LARGE SCALE GENOMIC DNA]</scope>
    <source>
        <strain evidence="3">Santa_Monica_outfall</strain>
    </source>
</reference>
<evidence type="ECO:0000259" key="2">
    <source>
        <dbReference type="Pfam" id="PF14321"/>
    </source>
</evidence>
<dbReference type="AlphaFoldDB" id="A0A6N0HYI2"/>
<dbReference type="KEGG" id="rev:HUE57_14915"/>
<keyword evidence="4" id="KW-1185">Reference proteome</keyword>
<dbReference type="InterPro" id="IPR025491">
    <property type="entry name" value="DUF4382"/>
</dbReference>
<feature type="domain" description="DUF4382" evidence="2">
    <location>
        <begin position="36"/>
        <end position="181"/>
    </location>
</feature>
<proteinExistence type="predicted"/>
<feature type="signal peptide" evidence="1">
    <location>
        <begin position="1"/>
        <end position="25"/>
    </location>
</feature>
<accession>A0A6N0HYI2</accession>
<evidence type="ECO:0000313" key="3">
    <source>
        <dbReference type="EMBL" id="QKQ27430.1"/>
    </source>
</evidence>
<evidence type="ECO:0000313" key="4">
    <source>
        <dbReference type="Proteomes" id="UP000509658"/>
    </source>
</evidence>
<organism evidence="3 4">
    <name type="scientific">Candidatus Reidiella endopervernicosa</name>
    <dbReference type="NCBI Taxonomy" id="2738883"/>
    <lineage>
        <taxon>Bacteria</taxon>
        <taxon>Pseudomonadati</taxon>
        <taxon>Pseudomonadota</taxon>
        <taxon>Gammaproteobacteria</taxon>
        <taxon>Candidatus Reidiella</taxon>
    </lineage>
</organism>
<protein>
    <submittedName>
        <fullName evidence="3">DUF4382 domain-containing protein</fullName>
    </submittedName>
</protein>
<dbReference type="PROSITE" id="PS51257">
    <property type="entry name" value="PROKAR_LIPOPROTEIN"/>
    <property type="match status" value="1"/>
</dbReference>
<name>A0A6N0HYI2_9GAMM</name>
<dbReference type="Proteomes" id="UP000509658">
    <property type="component" value="Chromosome"/>
</dbReference>
<feature type="chain" id="PRO_5026987923" evidence="1">
    <location>
        <begin position="26"/>
        <end position="315"/>
    </location>
</feature>
<dbReference type="Pfam" id="PF14321">
    <property type="entry name" value="DUF4382"/>
    <property type="match status" value="1"/>
</dbReference>
<gene>
    <name evidence="3" type="ORF">HUE57_14915</name>
</gene>
<sequence>MFKTNYKLATLAATFSMLLLTGCNSGSSSGNSAAAGSMTLGITDAPVDGAESVIIEFTGVEIQPESGELISITYDAPRSIDLLALQGGLRDLLLDGESLPAGQYSWIRLMINAEADNIFDSYIVIGGNQYELDIPSGAQTGLKLNRSFEVPEGMSVDLTIDFDLRKSIHMPSSGTDYKLRPTLRSVATPDSGIISGTIDPTLIPTERCAEDAVYAIYLFQGPAAVIDDLAVDGDEAPDPIITVNVDLDVSSGNYSFTIPYLEPNSYTVTATCSAQLDEPDQNDSELMGFYGTTDVVVTAGEAGTINFTESSVAPL</sequence>
<dbReference type="EMBL" id="CP054491">
    <property type="protein sequence ID" value="QKQ27430.1"/>
    <property type="molecule type" value="Genomic_DNA"/>
</dbReference>
<dbReference type="RefSeq" id="WP_174673465.1">
    <property type="nucleotide sequence ID" value="NZ_CP054491.1"/>
</dbReference>